<comment type="similarity">
    <text evidence="5">Belongs to the FliW family.</text>
</comment>
<comment type="function">
    <text evidence="5">Acts as an anti-CsrA protein, binds CsrA and prevents it from repressing translation of its target genes, one of which is flagellin. Binds to flagellin and participates in the assembly of the flagellum.</text>
</comment>
<comment type="caution">
    <text evidence="6">The sequence shown here is derived from an EMBL/GenBank/DDBJ whole genome shotgun (WGS) entry which is preliminary data.</text>
</comment>
<accession>A0A6A7K5L2</accession>
<proteinExistence type="inferred from homology"/>
<reference evidence="6 7" key="1">
    <citation type="submission" date="2019-10" db="EMBL/GenBank/DDBJ databases">
        <title>Alkalibaculum tamaniensis sp.nov., a new alkaliphilic acetogen, isolated on methoxylated aromatics from a mud volcano.</title>
        <authorList>
            <person name="Khomyakova M.A."/>
            <person name="Merkel A.Y."/>
            <person name="Bonch-Osmolovskaya E.A."/>
            <person name="Slobodkin A.I."/>
        </authorList>
    </citation>
    <scope>NUCLEOTIDE SEQUENCE [LARGE SCALE GENOMIC DNA]</scope>
    <source>
        <strain evidence="6 7">M08DMB</strain>
    </source>
</reference>
<dbReference type="HAMAP" id="MF_01185">
    <property type="entry name" value="FliW"/>
    <property type="match status" value="1"/>
</dbReference>
<dbReference type="Pfam" id="PF02623">
    <property type="entry name" value="FliW"/>
    <property type="match status" value="1"/>
</dbReference>
<keyword evidence="2 5" id="KW-1005">Bacterial flagellum biogenesis</keyword>
<keyword evidence="1 5" id="KW-0963">Cytoplasm</keyword>
<dbReference type="Gene3D" id="2.30.290.10">
    <property type="entry name" value="BH3618-like"/>
    <property type="match status" value="1"/>
</dbReference>
<keyword evidence="4 5" id="KW-0143">Chaperone</keyword>
<dbReference type="EMBL" id="WHNX01000004">
    <property type="protein sequence ID" value="MPW24769.1"/>
    <property type="molecule type" value="Genomic_DNA"/>
</dbReference>
<evidence type="ECO:0000256" key="1">
    <source>
        <dbReference type="ARBA" id="ARBA00022490"/>
    </source>
</evidence>
<evidence type="ECO:0000256" key="2">
    <source>
        <dbReference type="ARBA" id="ARBA00022795"/>
    </source>
</evidence>
<comment type="subunit">
    <text evidence="5">Interacts with translational regulator CsrA and flagellin(s).</text>
</comment>
<organism evidence="6 7">
    <name type="scientific">Alkalibaculum sporogenes</name>
    <dbReference type="NCBI Taxonomy" id="2655001"/>
    <lineage>
        <taxon>Bacteria</taxon>
        <taxon>Bacillati</taxon>
        <taxon>Bacillota</taxon>
        <taxon>Clostridia</taxon>
        <taxon>Eubacteriales</taxon>
        <taxon>Eubacteriaceae</taxon>
        <taxon>Alkalibaculum</taxon>
    </lineage>
</organism>
<dbReference type="SUPFAM" id="SSF141457">
    <property type="entry name" value="BH3618-like"/>
    <property type="match status" value="1"/>
</dbReference>
<dbReference type="GO" id="GO:0044780">
    <property type="term" value="P:bacterial-type flagellum assembly"/>
    <property type="evidence" value="ECO:0007669"/>
    <property type="project" value="UniProtKB-UniRule"/>
</dbReference>
<dbReference type="GO" id="GO:0006417">
    <property type="term" value="P:regulation of translation"/>
    <property type="evidence" value="ECO:0007669"/>
    <property type="project" value="UniProtKB-KW"/>
</dbReference>
<keyword evidence="3 5" id="KW-0810">Translation regulation</keyword>
<evidence type="ECO:0000256" key="4">
    <source>
        <dbReference type="ARBA" id="ARBA00023186"/>
    </source>
</evidence>
<dbReference type="PANTHER" id="PTHR39190">
    <property type="entry name" value="FLAGELLAR ASSEMBLY FACTOR FLIW"/>
    <property type="match status" value="1"/>
</dbReference>
<evidence type="ECO:0000256" key="5">
    <source>
        <dbReference type="HAMAP-Rule" id="MF_01185"/>
    </source>
</evidence>
<dbReference type="RefSeq" id="WP_152801576.1">
    <property type="nucleotide sequence ID" value="NZ_WHNX01000004.1"/>
</dbReference>
<dbReference type="InterPro" id="IPR024046">
    <property type="entry name" value="Flagellar_assmbl_FliW_dom_sf"/>
</dbReference>
<dbReference type="Proteomes" id="UP000440004">
    <property type="component" value="Unassembled WGS sequence"/>
</dbReference>
<sequence>MIIKTKYLGEIEINQDQVHTFPYGLLGFEEHKEFVLIDVPENYNFKFLQDIKSSYVSFLLICPGVFYKNYDIEIPDNELKSIDIECYDDSINIYNVVTLGETLKDSTCNLLAPIIINNANKKGRQFILNNTQYTTKHKLIVEELGE</sequence>
<dbReference type="PANTHER" id="PTHR39190:SF1">
    <property type="entry name" value="FLAGELLAR ASSEMBLY FACTOR FLIW"/>
    <property type="match status" value="1"/>
</dbReference>
<keyword evidence="6" id="KW-0966">Cell projection</keyword>
<name>A0A6A7K5L2_9FIRM</name>
<keyword evidence="6" id="KW-0969">Cilium</keyword>
<dbReference type="AlphaFoldDB" id="A0A6A7K5L2"/>
<dbReference type="InterPro" id="IPR003775">
    <property type="entry name" value="Flagellar_assembly_factor_FliW"/>
</dbReference>
<protein>
    <recommendedName>
        <fullName evidence="5">Flagellar assembly factor FliW</fullName>
    </recommendedName>
</protein>
<gene>
    <name evidence="5" type="primary">fliW</name>
    <name evidence="6" type="ORF">GC105_03060</name>
</gene>
<keyword evidence="6" id="KW-0282">Flagellum</keyword>
<evidence type="ECO:0000313" key="6">
    <source>
        <dbReference type="EMBL" id="MPW24769.1"/>
    </source>
</evidence>
<dbReference type="GO" id="GO:0005737">
    <property type="term" value="C:cytoplasm"/>
    <property type="evidence" value="ECO:0007669"/>
    <property type="project" value="UniProtKB-SubCell"/>
</dbReference>
<comment type="subcellular location">
    <subcellularLocation>
        <location evidence="5">Cytoplasm</location>
    </subcellularLocation>
</comment>
<evidence type="ECO:0000256" key="3">
    <source>
        <dbReference type="ARBA" id="ARBA00022845"/>
    </source>
</evidence>
<keyword evidence="7" id="KW-1185">Reference proteome</keyword>
<evidence type="ECO:0000313" key="7">
    <source>
        <dbReference type="Proteomes" id="UP000440004"/>
    </source>
</evidence>